<protein>
    <submittedName>
        <fullName evidence="5">Uncharacterized protein</fullName>
    </submittedName>
</protein>
<keyword evidence="6" id="KW-1185">Reference proteome</keyword>
<dbReference type="PANTHER" id="PTHR24043">
    <property type="entry name" value="SCAVENGER RECEPTOR CLASS F"/>
    <property type="match status" value="1"/>
</dbReference>
<name>A0A8W8K821_MAGGI</name>
<feature type="chain" id="PRO_5036464610" evidence="4">
    <location>
        <begin position="21"/>
        <end position="568"/>
    </location>
</feature>
<feature type="signal peptide" evidence="4">
    <location>
        <begin position="1"/>
        <end position="20"/>
    </location>
</feature>
<evidence type="ECO:0000313" key="6">
    <source>
        <dbReference type="Proteomes" id="UP000005408"/>
    </source>
</evidence>
<proteinExistence type="predicted"/>
<feature type="transmembrane region" description="Helical" evidence="3">
    <location>
        <begin position="395"/>
        <end position="416"/>
    </location>
</feature>
<dbReference type="Proteomes" id="UP000005408">
    <property type="component" value="Unassembled WGS sequence"/>
</dbReference>
<dbReference type="GO" id="GO:0005044">
    <property type="term" value="F:scavenger receptor activity"/>
    <property type="evidence" value="ECO:0007669"/>
    <property type="project" value="InterPro"/>
</dbReference>
<feature type="transmembrane region" description="Helical" evidence="3">
    <location>
        <begin position="133"/>
        <end position="154"/>
    </location>
</feature>
<dbReference type="InterPro" id="IPR042635">
    <property type="entry name" value="MEGF10/SREC1/2-like"/>
</dbReference>
<accession>A0A8W8K821</accession>
<sequence length="568" mass="63077">MSVRVSILAVLSLHVCKINGGCHVNDWPHSCQANFRIGPQRCEPCESGSYGRNCSEPCPYGTYGQGCYHVCDCSDEQFCDPVVGCTNNSRTVDITTVTHSSVVTLSSSSNTDNQHNTHTESGVTPLQSLTTSLIVSIMTVIVFSTICACILIRVSKRFYKREYRKLQNLWQSNESTAGDSNIYSVYDYTGSFVAPSSTLPPILDNNMYDQSDQSNTVTYNILSLRNFPSTINDYDEDCNSVMLPPRSKFSGCENEKRESDFDIEPECLLNLFKEEEGDKAPSRSSNPDIMQSELDGEKGSYHTCESGSYGCNCSEPCPYGTHGEGCYHVCDCSDEQFCDIEVGCTNNNTTTAAITTATYSTHSPGVTTLSSNTAKQHNPHTESGVTSLQSLTTSLIVSIMTVIVFSTICACILIRVSKRFYKREYRKLQNLWQSNESTAGDSNIYSVYDYTGSFVAPSSTLPPILDNNIYDQSDQSNTVSYNILSLRNFPSTINDYDEDCNSVMLTPRSKFSGCENERREFDFDIEPECLLNLFKEEEGDKAPSRSSNPDIIQSELDGEKGSYHSTRF</sequence>
<evidence type="ECO:0000256" key="4">
    <source>
        <dbReference type="SAM" id="SignalP"/>
    </source>
</evidence>
<keyword evidence="4" id="KW-0732">Signal</keyword>
<evidence type="ECO:0000313" key="5">
    <source>
        <dbReference type="EnsemblMetazoa" id="G22367.1:cds"/>
    </source>
</evidence>
<dbReference type="PANTHER" id="PTHR24043:SF8">
    <property type="entry name" value="EGF-LIKE DOMAIN-CONTAINING PROTEIN"/>
    <property type="match status" value="1"/>
</dbReference>
<reference evidence="5" key="1">
    <citation type="submission" date="2022-08" db="UniProtKB">
        <authorList>
            <consortium name="EnsemblMetazoa"/>
        </authorList>
    </citation>
    <scope>IDENTIFICATION</scope>
    <source>
        <strain evidence="5">05x7-T-G4-1.051#20</strain>
    </source>
</reference>
<evidence type="ECO:0000256" key="1">
    <source>
        <dbReference type="ARBA" id="ARBA00022536"/>
    </source>
</evidence>
<keyword evidence="1" id="KW-0245">EGF-like domain</keyword>
<dbReference type="EnsemblMetazoa" id="G22367.1">
    <property type="protein sequence ID" value="G22367.1:cds"/>
    <property type="gene ID" value="G22367"/>
</dbReference>
<keyword evidence="3" id="KW-0472">Membrane</keyword>
<feature type="region of interest" description="Disordered" evidence="2">
    <location>
        <begin position="536"/>
        <end position="568"/>
    </location>
</feature>
<keyword evidence="3" id="KW-1133">Transmembrane helix</keyword>
<dbReference type="Gene3D" id="2.170.300.10">
    <property type="entry name" value="Tie2 ligand-binding domain superfamily"/>
    <property type="match status" value="2"/>
</dbReference>
<dbReference type="AlphaFoldDB" id="A0A8W8K821"/>
<organism evidence="5 6">
    <name type="scientific">Magallana gigas</name>
    <name type="common">Pacific oyster</name>
    <name type="synonym">Crassostrea gigas</name>
    <dbReference type="NCBI Taxonomy" id="29159"/>
    <lineage>
        <taxon>Eukaryota</taxon>
        <taxon>Metazoa</taxon>
        <taxon>Spiralia</taxon>
        <taxon>Lophotrochozoa</taxon>
        <taxon>Mollusca</taxon>
        <taxon>Bivalvia</taxon>
        <taxon>Autobranchia</taxon>
        <taxon>Pteriomorphia</taxon>
        <taxon>Ostreida</taxon>
        <taxon>Ostreoidea</taxon>
        <taxon>Ostreidae</taxon>
        <taxon>Magallana</taxon>
    </lineage>
</organism>
<evidence type="ECO:0000256" key="2">
    <source>
        <dbReference type="SAM" id="MobiDB-lite"/>
    </source>
</evidence>
<evidence type="ECO:0000256" key="3">
    <source>
        <dbReference type="SAM" id="Phobius"/>
    </source>
</evidence>
<keyword evidence="3" id="KW-0812">Transmembrane</keyword>